<keyword evidence="2" id="KW-1185">Reference proteome</keyword>
<dbReference type="AlphaFoldDB" id="A0AA38H0W4"/>
<organism evidence="1 2">
    <name type="scientific">Taxus chinensis</name>
    <name type="common">Chinese yew</name>
    <name type="synonym">Taxus wallichiana var. chinensis</name>
    <dbReference type="NCBI Taxonomy" id="29808"/>
    <lineage>
        <taxon>Eukaryota</taxon>
        <taxon>Viridiplantae</taxon>
        <taxon>Streptophyta</taxon>
        <taxon>Embryophyta</taxon>
        <taxon>Tracheophyta</taxon>
        <taxon>Spermatophyta</taxon>
        <taxon>Pinopsida</taxon>
        <taxon>Pinidae</taxon>
        <taxon>Conifers II</taxon>
        <taxon>Cupressales</taxon>
        <taxon>Taxaceae</taxon>
        <taxon>Taxus</taxon>
    </lineage>
</organism>
<dbReference type="EMBL" id="JAHRHJ020000001">
    <property type="protein sequence ID" value="KAH9332173.1"/>
    <property type="molecule type" value="Genomic_DNA"/>
</dbReference>
<reference evidence="1 2" key="1">
    <citation type="journal article" date="2021" name="Nat. Plants">
        <title>The Taxus genome provides insights into paclitaxel biosynthesis.</title>
        <authorList>
            <person name="Xiong X."/>
            <person name="Gou J."/>
            <person name="Liao Q."/>
            <person name="Li Y."/>
            <person name="Zhou Q."/>
            <person name="Bi G."/>
            <person name="Li C."/>
            <person name="Du R."/>
            <person name="Wang X."/>
            <person name="Sun T."/>
            <person name="Guo L."/>
            <person name="Liang H."/>
            <person name="Lu P."/>
            <person name="Wu Y."/>
            <person name="Zhang Z."/>
            <person name="Ro D.K."/>
            <person name="Shang Y."/>
            <person name="Huang S."/>
            <person name="Yan J."/>
        </authorList>
    </citation>
    <scope>NUCLEOTIDE SEQUENCE [LARGE SCALE GENOMIC DNA]</scope>
    <source>
        <strain evidence="1">Ta-2019</strain>
    </source>
</reference>
<protein>
    <submittedName>
        <fullName evidence="1">Uncharacterized protein</fullName>
    </submittedName>
</protein>
<gene>
    <name evidence="1" type="ORF">KI387_044317</name>
</gene>
<sequence>RLSIWKSKECLSVHLQNKFPDQKFLLVYLNPKTEDLIFLCEGNQHCSLYLKRFHITVANSGKLQPYLINI</sequence>
<comment type="caution">
    <text evidence="1">The sequence shown here is derived from an EMBL/GenBank/DDBJ whole genome shotgun (WGS) entry which is preliminary data.</text>
</comment>
<feature type="non-terminal residue" evidence="1">
    <location>
        <position position="70"/>
    </location>
</feature>
<evidence type="ECO:0000313" key="1">
    <source>
        <dbReference type="EMBL" id="KAH9332173.1"/>
    </source>
</evidence>
<evidence type="ECO:0000313" key="2">
    <source>
        <dbReference type="Proteomes" id="UP000824469"/>
    </source>
</evidence>
<accession>A0AA38H0W4</accession>
<dbReference type="Proteomes" id="UP000824469">
    <property type="component" value="Unassembled WGS sequence"/>
</dbReference>
<proteinExistence type="predicted"/>
<feature type="non-terminal residue" evidence="1">
    <location>
        <position position="1"/>
    </location>
</feature>
<name>A0AA38H0W4_TAXCH</name>